<dbReference type="GO" id="GO:0043565">
    <property type="term" value="F:sequence-specific DNA binding"/>
    <property type="evidence" value="ECO:0007669"/>
    <property type="project" value="InterPro"/>
</dbReference>
<dbReference type="PANTHER" id="PTHR46796">
    <property type="entry name" value="HTH-TYPE TRANSCRIPTIONAL ACTIVATOR RHAS-RELATED"/>
    <property type="match status" value="1"/>
</dbReference>
<dbReference type="InterPro" id="IPR018060">
    <property type="entry name" value="HTH_AraC"/>
</dbReference>
<evidence type="ECO:0000256" key="1">
    <source>
        <dbReference type="ARBA" id="ARBA00023015"/>
    </source>
</evidence>
<dbReference type="RefSeq" id="WP_164455829.1">
    <property type="nucleotide sequence ID" value="NZ_JAAIJQ010000110.1"/>
</dbReference>
<organism evidence="5 6">
    <name type="scientific">Thiorhodococcus minor</name>
    <dbReference type="NCBI Taxonomy" id="57489"/>
    <lineage>
        <taxon>Bacteria</taxon>
        <taxon>Pseudomonadati</taxon>
        <taxon>Pseudomonadota</taxon>
        <taxon>Gammaproteobacteria</taxon>
        <taxon>Chromatiales</taxon>
        <taxon>Chromatiaceae</taxon>
        <taxon>Thiorhodococcus</taxon>
    </lineage>
</organism>
<protein>
    <submittedName>
        <fullName evidence="5">AraC family transcriptional regulator</fullName>
    </submittedName>
</protein>
<keyword evidence="2" id="KW-0238">DNA-binding</keyword>
<feature type="domain" description="HTH araC/xylS-type" evidence="4">
    <location>
        <begin position="230"/>
        <end position="331"/>
    </location>
</feature>
<dbReference type="GO" id="GO:0003700">
    <property type="term" value="F:DNA-binding transcription factor activity"/>
    <property type="evidence" value="ECO:0007669"/>
    <property type="project" value="InterPro"/>
</dbReference>
<keyword evidence="1" id="KW-0805">Transcription regulation</keyword>
<evidence type="ECO:0000313" key="5">
    <source>
        <dbReference type="EMBL" id="NEV64770.1"/>
    </source>
</evidence>
<sequence length="362" mass="39132">MGAADEIASSPPTGRVSGYPKLGIVGIQECADPCHWERISQPWELMATPVGAGPFHNRKTFLATPNCILYQESFASRLKVHALSPEGMVAFAVAVRPGARTSWFGRPLHERGLPVTLPGGVEALLEAGQEHIILLIRKTLLRRHLSAEGYAALEAAAFSRLLPADAETLGALAARLGGLLTRTHRAPEMLRHPAVIGTLEAELVTGLSPMLSPTEGEHRAPLSLRRRGFDRAIACIRHADLATLDTAELCAAAAVSARTLEYAFREELGLSPAAFIRRLRLHVLRRALLASALGESTVTEVAYHLGFTQLGRLAGTYRRTFGEAPSATLARPYHDEAPRLWPTQSVRTSNGMSWLISVAAES</sequence>
<evidence type="ECO:0000256" key="3">
    <source>
        <dbReference type="ARBA" id="ARBA00023163"/>
    </source>
</evidence>
<dbReference type="EMBL" id="JAAIJQ010000110">
    <property type="protein sequence ID" value="NEV64770.1"/>
    <property type="molecule type" value="Genomic_DNA"/>
</dbReference>
<dbReference type="InterPro" id="IPR050204">
    <property type="entry name" value="AraC_XylS_family_regulators"/>
</dbReference>
<dbReference type="PANTHER" id="PTHR46796:SF12">
    <property type="entry name" value="HTH-TYPE DNA-BINDING TRANSCRIPTIONAL ACTIVATOR EUTR"/>
    <property type="match status" value="1"/>
</dbReference>
<dbReference type="InterPro" id="IPR018062">
    <property type="entry name" value="HTH_AraC-typ_CS"/>
</dbReference>
<comment type="caution">
    <text evidence="5">The sequence shown here is derived from an EMBL/GenBank/DDBJ whole genome shotgun (WGS) entry which is preliminary data.</text>
</comment>
<evidence type="ECO:0000259" key="4">
    <source>
        <dbReference type="PROSITE" id="PS01124"/>
    </source>
</evidence>
<dbReference type="AlphaFoldDB" id="A0A6M0K4X7"/>
<dbReference type="Proteomes" id="UP000483379">
    <property type="component" value="Unassembled WGS sequence"/>
</dbReference>
<evidence type="ECO:0000256" key="2">
    <source>
        <dbReference type="ARBA" id="ARBA00023125"/>
    </source>
</evidence>
<gene>
    <name evidence="5" type="ORF">G3446_23360</name>
</gene>
<evidence type="ECO:0000313" key="6">
    <source>
        <dbReference type="Proteomes" id="UP000483379"/>
    </source>
</evidence>
<proteinExistence type="predicted"/>
<accession>A0A6M0K4X7</accession>
<dbReference type="Pfam" id="PF12833">
    <property type="entry name" value="HTH_18"/>
    <property type="match status" value="1"/>
</dbReference>
<name>A0A6M0K4X7_9GAMM</name>
<dbReference type="PROSITE" id="PS00041">
    <property type="entry name" value="HTH_ARAC_FAMILY_1"/>
    <property type="match status" value="1"/>
</dbReference>
<dbReference type="Gene3D" id="1.10.10.60">
    <property type="entry name" value="Homeodomain-like"/>
    <property type="match status" value="1"/>
</dbReference>
<dbReference type="SMART" id="SM00342">
    <property type="entry name" value="HTH_ARAC"/>
    <property type="match status" value="1"/>
</dbReference>
<keyword evidence="3" id="KW-0804">Transcription</keyword>
<dbReference type="PROSITE" id="PS01124">
    <property type="entry name" value="HTH_ARAC_FAMILY_2"/>
    <property type="match status" value="1"/>
</dbReference>
<reference evidence="5 6" key="1">
    <citation type="submission" date="2020-02" db="EMBL/GenBank/DDBJ databases">
        <title>Genome sequences of Thiorhodococcus mannitoliphagus and Thiorhodococcus minor, purple sulfur photosynthetic bacteria in the gammaproteobacterial family, Chromatiaceae.</title>
        <authorList>
            <person name="Aviles F.A."/>
            <person name="Meyer T.E."/>
            <person name="Kyndt J.A."/>
        </authorList>
    </citation>
    <scope>NUCLEOTIDE SEQUENCE [LARGE SCALE GENOMIC DNA]</scope>
    <source>
        <strain evidence="5 6">DSM 11518</strain>
    </source>
</reference>
<keyword evidence="6" id="KW-1185">Reference proteome</keyword>